<evidence type="ECO:0000256" key="7">
    <source>
        <dbReference type="ARBA" id="ARBA00023141"/>
    </source>
</evidence>
<evidence type="ECO:0000259" key="10">
    <source>
        <dbReference type="Pfam" id="PF00697"/>
    </source>
</evidence>
<accession>A0A9D1M9I6</accession>
<keyword evidence="5 9" id="KW-0028">Amino-acid biosynthesis</keyword>
<evidence type="ECO:0000256" key="5">
    <source>
        <dbReference type="ARBA" id="ARBA00022605"/>
    </source>
</evidence>
<dbReference type="GO" id="GO:0000162">
    <property type="term" value="P:L-tryptophan biosynthetic process"/>
    <property type="evidence" value="ECO:0007669"/>
    <property type="project" value="UniProtKB-UniRule"/>
</dbReference>
<dbReference type="AlphaFoldDB" id="A0A9D1M9I6"/>
<evidence type="ECO:0000256" key="1">
    <source>
        <dbReference type="ARBA" id="ARBA00001164"/>
    </source>
</evidence>
<reference evidence="11" key="2">
    <citation type="journal article" date="2021" name="PeerJ">
        <title>Extensive microbial diversity within the chicken gut microbiome revealed by metagenomics and culture.</title>
        <authorList>
            <person name="Gilroy R."/>
            <person name="Ravi A."/>
            <person name="Getino M."/>
            <person name="Pursley I."/>
            <person name="Horton D.L."/>
            <person name="Alikhan N.F."/>
            <person name="Baker D."/>
            <person name="Gharbi K."/>
            <person name="Hall N."/>
            <person name="Watson M."/>
            <person name="Adriaenssens E.M."/>
            <person name="Foster-Nyarko E."/>
            <person name="Jarju S."/>
            <person name="Secka A."/>
            <person name="Antonio M."/>
            <person name="Oren A."/>
            <person name="Chaudhuri R.R."/>
            <person name="La Ragione R."/>
            <person name="Hildebrand F."/>
            <person name="Pallen M.J."/>
        </authorList>
    </citation>
    <scope>NUCLEOTIDE SEQUENCE</scope>
    <source>
        <strain evidence="11">CHK158-818</strain>
    </source>
</reference>
<dbReference type="InterPro" id="IPR013785">
    <property type="entry name" value="Aldolase_TIM"/>
</dbReference>
<keyword evidence="6 9" id="KW-0822">Tryptophan biosynthesis</keyword>
<name>A0A9D1M9I6_9BACT</name>
<keyword evidence="8 9" id="KW-0413">Isomerase</keyword>
<evidence type="ECO:0000256" key="8">
    <source>
        <dbReference type="ARBA" id="ARBA00023235"/>
    </source>
</evidence>
<evidence type="ECO:0000256" key="2">
    <source>
        <dbReference type="ARBA" id="ARBA00004664"/>
    </source>
</evidence>
<evidence type="ECO:0000256" key="4">
    <source>
        <dbReference type="ARBA" id="ARBA00022272"/>
    </source>
</evidence>
<feature type="domain" description="N-(5'phosphoribosyl) anthranilate isomerase (PRAI)" evidence="10">
    <location>
        <begin position="4"/>
        <end position="198"/>
    </location>
</feature>
<protein>
    <recommendedName>
        <fullName evidence="4 9">N-(5'-phosphoribosyl)anthranilate isomerase</fullName>
        <shortName evidence="9">PRAI</shortName>
        <ecNumber evidence="3 9">5.3.1.24</ecNumber>
    </recommendedName>
</protein>
<dbReference type="SUPFAM" id="SSF51366">
    <property type="entry name" value="Ribulose-phoshate binding barrel"/>
    <property type="match status" value="1"/>
</dbReference>
<evidence type="ECO:0000313" key="11">
    <source>
        <dbReference type="EMBL" id="HIU55962.1"/>
    </source>
</evidence>
<keyword evidence="7 9" id="KW-0057">Aromatic amino acid biosynthesis</keyword>
<dbReference type="EC" id="5.3.1.24" evidence="3 9"/>
<evidence type="ECO:0000313" key="12">
    <source>
        <dbReference type="Proteomes" id="UP000824112"/>
    </source>
</evidence>
<comment type="similarity">
    <text evidence="9">Belongs to the TrpF family.</text>
</comment>
<dbReference type="HAMAP" id="MF_00135">
    <property type="entry name" value="PRAI"/>
    <property type="match status" value="1"/>
</dbReference>
<proteinExistence type="inferred from homology"/>
<comment type="caution">
    <text evidence="11">The sequence shown here is derived from an EMBL/GenBank/DDBJ whole genome shotgun (WGS) entry which is preliminary data.</text>
</comment>
<comment type="catalytic activity">
    <reaction evidence="1 9">
        <text>N-(5-phospho-beta-D-ribosyl)anthranilate = 1-(2-carboxyphenylamino)-1-deoxy-D-ribulose 5-phosphate</text>
        <dbReference type="Rhea" id="RHEA:21540"/>
        <dbReference type="ChEBI" id="CHEBI:18277"/>
        <dbReference type="ChEBI" id="CHEBI:58613"/>
        <dbReference type="EC" id="5.3.1.24"/>
    </reaction>
</comment>
<comment type="pathway">
    <text evidence="2 9">Amino-acid biosynthesis; L-tryptophan biosynthesis; L-tryptophan from chorismate: step 3/5.</text>
</comment>
<dbReference type="InterPro" id="IPR044643">
    <property type="entry name" value="TrpF_fam"/>
</dbReference>
<dbReference type="CDD" id="cd00405">
    <property type="entry name" value="PRAI"/>
    <property type="match status" value="1"/>
</dbReference>
<dbReference type="Proteomes" id="UP000824112">
    <property type="component" value="Unassembled WGS sequence"/>
</dbReference>
<dbReference type="InterPro" id="IPR011060">
    <property type="entry name" value="RibuloseP-bd_barrel"/>
</dbReference>
<dbReference type="PANTHER" id="PTHR42894">
    <property type="entry name" value="N-(5'-PHOSPHORIBOSYL)ANTHRANILATE ISOMERASE"/>
    <property type="match status" value="1"/>
</dbReference>
<dbReference type="PANTHER" id="PTHR42894:SF1">
    <property type="entry name" value="N-(5'-PHOSPHORIBOSYL)ANTHRANILATE ISOMERASE"/>
    <property type="match status" value="1"/>
</dbReference>
<evidence type="ECO:0000256" key="6">
    <source>
        <dbReference type="ARBA" id="ARBA00022822"/>
    </source>
</evidence>
<organism evidence="11 12">
    <name type="scientific">Candidatus Gallibacteroides avistercoris</name>
    <dbReference type="NCBI Taxonomy" id="2840833"/>
    <lineage>
        <taxon>Bacteria</taxon>
        <taxon>Pseudomonadati</taxon>
        <taxon>Bacteroidota</taxon>
        <taxon>Bacteroidia</taxon>
        <taxon>Bacteroidales</taxon>
        <taxon>Bacteroidaceae</taxon>
        <taxon>Bacteroidaceae incertae sedis</taxon>
        <taxon>Candidatus Gallibacteroides</taxon>
    </lineage>
</organism>
<sequence>MIIKVCGMREAENIRAADALPIQMMGFIFYPKSTRYVAKRPEYLPRNARRVGVFVDEEANHILRIAEEYGLDYIQLHGHESPELCRQLTANGLGVIKTISVSAAEDFAPASQYESSCAFLLFDTQTPQYGGSGKPFNWDLLQHYRGETPFLLSGGISPQDAERIQNLSHPRWAGIDLNSRFESSPGHKEIKRLSDFIHRINHP</sequence>
<gene>
    <name evidence="9" type="primary">trpF</name>
    <name evidence="11" type="ORF">IAB03_09190</name>
</gene>
<dbReference type="InterPro" id="IPR001240">
    <property type="entry name" value="PRAI_dom"/>
</dbReference>
<evidence type="ECO:0000256" key="9">
    <source>
        <dbReference type="HAMAP-Rule" id="MF_00135"/>
    </source>
</evidence>
<reference evidence="11" key="1">
    <citation type="submission" date="2020-10" db="EMBL/GenBank/DDBJ databases">
        <authorList>
            <person name="Gilroy R."/>
        </authorList>
    </citation>
    <scope>NUCLEOTIDE SEQUENCE</scope>
    <source>
        <strain evidence="11">CHK158-818</strain>
    </source>
</reference>
<dbReference type="EMBL" id="DVNA01000208">
    <property type="protein sequence ID" value="HIU55962.1"/>
    <property type="molecule type" value="Genomic_DNA"/>
</dbReference>
<evidence type="ECO:0000256" key="3">
    <source>
        <dbReference type="ARBA" id="ARBA00012572"/>
    </source>
</evidence>
<dbReference type="Pfam" id="PF00697">
    <property type="entry name" value="PRAI"/>
    <property type="match status" value="1"/>
</dbReference>
<dbReference type="Gene3D" id="3.20.20.70">
    <property type="entry name" value="Aldolase class I"/>
    <property type="match status" value="1"/>
</dbReference>
<dbReference type="GO" id="GO:0004640">
    <property type="term" value="F:phosphoribosylanthranilate isomerase activity"/>
    <property type="evidence" value="ECO:0007669"/>
    <property type="project" value="UniProtKB-UniRule"/>
</dbReference>